<dbReference type="AlphaFoldDB" id="A0A8J8GBQ6"/>
<dbReference type="EMBL" id="JABSNO010000024">
    <property type="protein sequence ID" value="NRS93612.1"/>
    <property type="molecule type" value="Genomic_DNA"/>
</dbReference>
<proteinExistence type="predicted"/>
<dbReference type="Proteomes" id="UP000610746">
    <property type="component" value="Unassembled WGS sequence"/>
</dbReference>
<feature type="transmembrane region" description="Helical" evidence="1">
    <location>
        <begin position="88"/>
        <end position="107"/>
    </location>
</feature>
<evidence type="ECO:0000256" key="1">
    <source>
        <dbReference type="SAM" id="Phobius"/>
    </source>
</evidence>
<dbReference type="RefSeq" id="WP_173780163.1">
    <property type="nucleotide sequence ID" value="NZ_JABSNO010000024.1"/>
</dbReference>
<sequence>MNDPQKSEITQYLLAKKLPIDILIEVQDHFISQILDLQKEQSYSFEKSFESVKESWRKELTLSWKGETSLMDSTDFMRKMSKQIVRSNILESMKILVPYVLVIIFLANFANKTIFQIVFIVLISLPILYCIINYIKNYQDFRLPKNNPAHILTLHQDGIMWFVITLSPFINIFRYIFDDSVSLQNMLVYNFNGMETLNIVLGFLFLVFLFSGLAYSVICQKNYLKQVGKVKIFLEDHKFVK</sequence>
<keyword evidence="1" id="KW-0812">Transmembrane</keyword>
<keyword evidence="1" id="KW-0472">Membrane</keyword>
<keyword evidence="1" id="KW-1133">Transmembrane helix</keyword>
<keyword evidence="3" id="KW-1185">Reference proteome</keyword>
<accession>A0A8J8GBQ6</accession>
<comment type="caution">
    <text evidence="2">The sequence shown here is derived from an EMBL/GenBank/DDBJ whole genome shotgun (WGS) entry which is preliminary data.</text>
</comment>
<feature type="transmembrane region" description="Helical" evidence="1">
    <location>
        <begin position="113"/>
        <end position="135"/>
    </location>
</feature>
<reference evidence="2" key="1">
    <citation type="submission" date="2020-05" db="EMBL/GenBank/DDBJ databases">
        <title>Genomic Encyclopedia of Type Strains, Phase IV (KMG-V): Genome sequencing to study the core and pangenomes of soil and plant-associated prokaryotes.</title>
        <authorList>
            <person name="Whitman W."/>
        </authorList>
    </citation>
    <scope>NUCLEOTIDE SEQUENCE</scope>
    <source>
        <strain evidence="2">16F</strain>
    </source>
</reference>
<feature type="transmembrane region" description="Helical" evidence="1">
    <location>
        <begin position="197"/>
        <end position="218"/>
    </location>
</feature>
<protein>
    <submittedName>
        <fullName evidence="2">Uncharacterized protein</fullName>
    </submittedName>
</protein>
<feature type="transmembrane region" description="Helical" evidence="1">
    <location>
        <begin position="159"/>
        <end position="177"/>
    </location>
</feature>
<evidence type="ECO:0000313" key="2">
    <source>
        <dbReference type="EMBL" id="NRS93612.1"/>
    </source>
</evidence>
<gene>
    <name evidence="2" type="ORF">HNQ03_002703</name>
</gene>
<name>A0A8J8GBQ6_9FLAO</name>
<organism evidence="2 3">
    <name type="scientific">Frigoriflavimonas asaccharolytica</name>
    <dbReference type="NCBI Taxonomy" id="2735899"/>
    <lineage>
        <taxon>Bacteria</taxon>
        <taxon>Pseudomonadati</taxon>
        <taxon>Bacteroidota</taxon>
        <taxon>Flavobacteriia</taxon>
        <taxon>Flavobacteriales</taxon>
        <taxon>Weeksellaceae</taxon>
        <taxon>Frigoriflavimonas</taxon>
    </lineage>
</organism>
<evidence type="ECO:0000313" key="3">
    <source>
        <dbReference type="Proteomes" id="UP000610746"/>
    </source>
</evidence>